<dbReference type="GO" id="GO:0097539">
    <property type="term" value="C:ciliary transition fiber"/>
    <property type="evidence" value="ECO:0007669"/>
    <property type="project" value="InterPro"/>
</dbReference>
<name>A0A8J2MID9_COTCN</name>
<dbReference type="EMBL" id="CAJNRD030001120">
    <property type="protein sequence ID" value="CAG5093430.1"/>
    <property type="molecule type" value="Genomic_DNA"/>
</dbReference>
<protein>
    <submittedName>
        <fullName evidence="4">Similar to Fbf1: Fas-binding factor 1 (Mus musculus)</fullName>
    </submittedName>
</protein>
<comment type="caution">
    <text evidence="4">The sequence shown here is derived from an EMBL/GenBank/DDBJ whole genome shotgun (WGS) entry which is preliminary data.</text>
</comment>
<feature type="coiled-coil region" evidence="1">
    <location>
        <begin position="482"/>
        <end position="556"/>
    </location>
</feature>
<dbReference type="InterPro" id="IPR033561">
    <property type="entry name" value="FBF1"/>
</dbReference>
<evidence type="ECO:0000256" key="1">
    <source>
        <dbReference type="SAM" id="Coils"/>
    </source>
</evidence>
<dbReference type="PANTHER" id="PTHR33689">
    <property type="entry name" value="FAS-BINDING FACTOR 1"/>
    <property type="match status" value="1"/>
</dbReference>
<evidence type="ECO:0000259" key="3">
    <source>
        <dbReference type="Pfam" id="PF21007"/>
    </source>
</evidence>
<feature type="region of interest" description="Disordered" evidence="2">
    <location>
        <begin position="175"/>
        <end position="331"/>
    </location>
</feature>
<evidence type="ECO:0000313" key="4">
    <source>
        <dbReference type="EMBL" id="CAG5093430.1"/>
    </source>
</evidence>
<dbReference type="Pfam" id="PF21007">
    <property type="entry name" value="FBF1"/>
    <property type="match status" value="1"/>
</dbReference>
<dbReference type="GO" id="GO:0060271">
    <property type="term" value="P:cilium assembly"/>
    <property type="evidence" value="ECO:0007669"/>
    <property type="project" value="InterPro"/>
</dbReference>
<proteinExistence type="predicted"/>
<reference evidence="4" key="1">
    <citation type="submission" date="2021-04" db="EMBL/GenBank/DDBJ databases">
        <authorList>
            <person name="Chebbi M.A.C M."/>
        </authorList>
    </citation>
    <scope>NUCLEOTIDE SEQUENCE</scope>
</reference>
<feature type="coiled-coil region" evidence="1">
    <location>
        <begin position="651"/>
        <end position="685"/>
    </location>
</feature>
<keyword evidence="5" id="KW-1185">Reference proteome</keyword>
<dbReference type="GO" id="GO:0090162">
    <property type="term" value="P:establishment of epithelial cell polarity"/>
    <property type="evidence" value="ECO:0007669"/>
    <property type="project" value="InterPro"/>
</dbReference>
<dbReference type="GO" id="GO:0005814">
    <property type="term" value="C:centriole"/>
    <property type="evidence" value="ECO:0007669"/>
    <property type="project" value="TreeGrafter"/>
</dbReference>
<gene>
    <name evidence="4" type="ORF">HICCMSTLAB_LOCUS6820</name>
</gene>
<dbReference type="Proteomes" id="UP000786811">
    <property type="component" value="Unassembled WGS sequence"/>
</dbReference>
<dbReference type="PANTHER" id="PTHR33689:SF1">
    <property type="entry name" value="FAS-BINDING FACTOR 1"/>
    <property type="match status" value="1"/>
</dbReference>
<evidence type="ECO:0000313" key="5">
    <source>
        <dbReference type="Proteomes" id="UP000786811"/>
    </source>
</evidence>
<organism evidence="4 5">
    <name type="scientific">Cotesia congregata</name>
    <name type="common">Parasitoid wasp</name>
    <name type="synonym">Apanteles congregatus</name>
    <dbReference type="NCBI Taxonomy" id="51543"/>
    <lineage>
        <taxon>Eukaryota</taxon>
        <taxon>Metazoa</taxon>
        <taxon>Ecdysozoa</taxon>
        <taxon>Arthropoda</taxon>
        <taxon>Hexapoda</taxon>
        <taxon>Insecta</taxon>
        <taxon>Pterygota</taxon>
        <taxon>Neoptera</taxon>
        <taxon>Endopterygota</taxon>
        <taxon>Hymenoptera</taxon>
        <taxon>Apocrita</taxon>
        <taxon>Ichneumonoidea</taxon>
        <taxon>Braconidae</taxon>
        <taxon>Microgastrinae</taxon>
        <taxon>Cotesia</taxon>
    </lineage>
</organism>
<dbReference type="OrthoDB" id="8195456at2759"/>
<feature type="coiled-coil region" evidence="1">
    <location>
        <begin position="751"/>
        <end position="894"/>
    </location>
</feature>
<feature type="domain" description="Fas-binding factor 1 C-terminal" evidence="3">
    <location>
        <begin position="485"/>
        <end position="917"/>
    </location>
</feature>
<feature type="compositionally biased region" description="Polar residues" evidence="2">
    <location>
        <begin position="175"/>
        <end position="195"/>
    </location>
</feature>
<keyword evidence="1" id="KW-0175">Coiled coil</keyword>
<dbReference type="GO" id="GO:0036064">
    <property type="term" value="C:ciliary basal body"/>
    <property type="evidence" value="ECO:0007669"/>
    <property type="project" value="TreeGrafter"/>
</dbReference>
<accession>A0A8J2MID9</accession>
<sequence length="1008" mass="117101">MVFFVFSQREEQRSFNLYTQINNTIYFCFVPFRLVSRIGHVNIDVNKISESIENFEDLDNILLGDSRKKQNLFGIERTKENVKGTQKKVAFQDFDDDLLGDLLSDSYELNKNKLLSNNDNKIGDLFGTKSTEKLKYDTGISKNTEVNVVLSKNEPNSLLNDSLEINKTTTIVGQSTTPNSFENSHNALGTFSNSNRPDRTKKSSIMEDLFGSKPRAIASNESNLDKPVTRNVGSEESIASSKPFVLSTAGSRESRRPRPKSININDPLGILGIQDTTQSKEENPKQQIVTNTNDDLSNDLPEWLTSGKKKTNNENNKQMNNPTLKTDKSDVQNSIDNAKPPILNQDNLLQRNTISLPDISSLTNTQFDPQISIVAMQEQEHKLRAATLLSQQTYQLNNIVENQKSKLNDQEKIFDTFIKQQIDRQSMLETQIKLQQARIDHYIQALSTQKMTLPSGVPFENKDSISMTDKQNDEKLESEYLIHTLEIKKDNLEHLADIMKDKNEREIKILEDSHETQMRLMQESIDKLEKRFRQQIEEIEHDYEKRIEKLLNEKNQQEIYFKEQIENLKTDHDKAIKDIHIRHSQQIDLLQKEHIITLENISRAKEVEQQTVDFIKSHKIDVNSMLERVQKVSDGFETLYDQVRNRDTDGIIKRENSLKKQEETLKALMEQLNTQQEVLNGERKQLVIIAQKLESDTNELTHQFVENNKSINERETRLDLQEKSLINERNLFQEQIKWEREHIQCLKEAWIAEQKQQLHLLANEREAVAAERAKLEVFNNLKFNSDDIVKTELEAAIKAAHEATHQANEERRRWQEKSELLLTEHRRNEAKERQLMQTAKDLEELTQAAVIKREEGMQALREAQRIEKQHKDRLNQLQLQLEAVAERENKIAAEKIALARERLSLRVYQAEAPEKDVMNDSYCSQIKDSIYTISPQIQTHFKDIVDPKLLLLKLNLDNKFDKSHQLLSQQKNWRRSPRTSLKFTTNVCWIVSKSKSNVLLRKDMLVEA</sequence>
<feature type="compositionally biased region" description="Basic and acidic residues" evidence="2">
    <location>
        <begin position="196"/>
        <end position="205"/>
    </location>
</feature>
<feature type="compositionally biased region" description="Polar residues" evidence="2">
    <location>
        <begin position="285"/>
        <end position="295"/>
    </location>
</feature>
<feature type="compositionally biased region" description="Polar residues" evidence="2">
    <location>
        <begin position="231"/>
        <end position="240"/>
    </location>
</feature>
<evidence type="ECO:0000256" key="2">
    <source>
        <dbReference type="SAM" id="MobiDB-lite"/>
    </source>
</evidence>
<dbReference type="AlphaFoldDB" id="A0A8J2MID9"/>
<feature type="non-terminal residue" evidence="4">
    <location>
        <position position="1"/>
    </location>
</feature>
<dbReference type="InterPro" id="IPR049390">
    <property type="entry name" value="FBF1_C"/>
</dbReference>